<feature type="binding site" evidence="9">
    <location>
        <position position="172"/>
    </location>
    <ligand>
        <name>NAD(+)</name>
        <dbReference type="ChEBI" id="CHEBI:57540"/>
    </ligand>
</feature>
<dbReference type="Pfam" id="PF20143">
    <property type="entry name" value="NAD_kinase_C"/>
    <property type="match status" value="1"/>
</dbReference>
<gene>
    <name evidence="9" type="primary">nadK</name>
    <name evidence="10" type="ORF">Lsai_0932</name>
</gene>
<comment type="catalytic activity">
    <reaction evidence="8 9">
        <text>NAD(+) + ATP = ADP + NADP(+) + H(+)</text>
        <dbReference type="Rhea" id="RHEA:18629"/>
        <dbReference type="ChEBI" id="CHEBI:15378"/>
        <dbReference type="ChEBI" id="CHEBI:30616"/>
        <dbReference type="ChEBI" id="CHEBI:57540"/>
        <dbReference type="ChEBI" id="CHEBI:58349"/>
        <dbReference type="ChEBI" id="CHEBI:456216"/>
        <dbReference type="EC" id="2.7.1.23"/>
    </reaction>
</comment>
<feature type="binding site" evidence="9">
    <location>
        <begin position="87"/>
        <end position="88"/>
    </location>
    <ligand>
        <name>NAD(+)</name>
        <dbReference type="ChEBI" id="CHEBI:57540"/>
    </ligand>
</feature>
<keyword evidence="7 9" id="KW-0520">NAD</keyword>
<name>A0A0W0YN83_9GAMM</name>
<evidence type="ECO:0000256" key="2">
    <source>
        <dbReference type="ARBA" id="ARBA00022679"/>
    </source>
</evidence>
<dbReference type="EMBL" id="LNYV01000013">
    <property type="protein sequence ID" value="KTD58325.1"/>
    <property type="molecule type" value="Genomic_DNA"/>
</dbReference>
<dbReference type="InterPro" id="IPR017438">
    <property type="entry name" value="ATP-NAD_kinase_N"/>
</dbReference>
<protein>
    <recommendedName>
        <fullName evidence="9">NAD kinase</fullName>
        <ecNumber evidence="9">2.7.1.23</ecNumber>
    </recommendedName>
    <alternativeName>
        <fullName evidence="9">ATP-dependent NAD kinase</fullName>
    </alternativeName>
</protein>
<dbReference type="HAMAP" id="MF_00361">
    <property type="entry name" value="NAD_kinase"/>
    <property type="match status" value="1"/>
</dbReference>
<comment type="cofactor">
    <cofactor evidence="9">
        <name>a divalent metal cation</name>
        <dbReference type="ChEBI" id="CHEBI:60240"/>
    </cofactor>
</comment>
<evidence type="ECO:0000313" key="11">
    <source>
        <dbReference type="Proteomes" id="UP000054621"/>
    </source>
</evidence>
<accession>A0A0W0YN83</accession>
<dbReference type="GO" id="GO:0051287">
    <property type="term" value="F:NAD binding"/>
    <property type="evidence" value="ECO:0007669"/>
    <property type="project" value="UniProtKB-ARBA"/>
</dbReference>
<dbReference type="AlphaFoldDB" id="A0A0W0YN83"/>
<keyword evidence="1 9" id="KW-0963">Cytoplasm</keyword>
<dbReference type="SUPFAM" id="SSF111331">
    <property type="entry name" value="NAD kinase/diacylglycerol kinase-like"/>
    <property type="match status" value="1"/>
</dbReference>
<dbReference type="eggNOG" id="COG0061">
    <property type="taxonomic scope" value="Bacteria"/>
</dbReference>
<dbReference type="Proteomes" id="UP000054621">
    <property type="component" value="Unassembled WGS sequence"/>
</dbReference>
<dbReference type="PANTHER" id="PTHR20275">
    <property type="entry name" value="NAD KINASE"/>
    <property type="match status" value="1"/>
</dbReference>
<dbReference type="GO" id="GO:0006741">
    <property type="term" value="P:NADP+ biosynthetic process"/>
    <property type="evidence" value="ECO:0007669"/>
    <property type="project" value="UniProtKB-UniRule"/>
</dbReference>
<reference evidence="10 11" key="1">
    <citation type="submission" date="2015-11" db="EMBL/GenBank/DDBJ databases">
        <title>Genomic analysis of 38 Legionella species identifies large and diverse effector repertoires.</title>
        <authorList>
            <person name="Burstein D."/>
            <person name="Amaro F."/>
            <person name="Zusman T."/>
            <person name="Lifshitz Z."/>
            <person name="Cohen O."/>
            <person name="Gilbert J.A."/>
            <person name="Pupko T."/>
            <person name="Shuman H.A."/>
            <person name="Segal G."/>
        </authorList>
    </citation>
    <scope>NUCLEOTIDE SEQUENCE [LARGE SCALE GENOMIC DNA]</scope>
    <source>
        <strain evidence="10 11">Mt.St.Helens-4</strain>
    </source>
</reference>
<evidence type="ECO:0000256" key="9">
    <source>
        <dbReference type="HAMAP-Rule" id="MF_00361"/>
    </source>
</evidence>
<dbReference type="FunFam" id="2.60.200.30:FF:000009">
    <property type="entry name" value="Poly(P)/ATP NAD kinase"/>
    <property type="match status" value="1"/>
</dbReference>
<dbReference type="Gene3D" id="3.40.50.10330">
    <property type="entry name" value="Probable inorganic polyphosphate/atp-NAD kinase, domain 1"/>
    <property type="match status" value="1"/>
</dbReference>
<comment type="caution">
    <text evidence="10">The sequence shown here is derived from an EMBL/GenBank/DDBJ whole genome shotgun (WGS) entry which is preliminary data.</text>
</comment>
<feature type="binding site" evidence="9">
    <location>
        <begin position="202"/>
        <end position="207"/>
    </location>
    <ligand>
        <name>NAD(+)</name>
        <dbReference type="ChEBI" id="CHEBI:57540"/>
    </ligand>
</feature>
<evidence type="ECO:0000256" key="7">
    <source>
        <dbReference type="ARBA" id="ARBA00023027"/>
    </source>
</evidence>
<feature type="binding site" evidence="9">
    <location>
        <position position="189"/>
    </location>
    <ligand>
        <name>NAD(+)</name>
        <dbReference type="ChEBI" id="CHEBI:57540"/>
    </ligand>
</feature>
<comment type="function">
    <text evidence="9">Involved in the regulation of the intracellular balance of NAD and NADP, and is a key enzyme in the biosynthesis of NADP. Catalyzes specifically the phosphorylation on 2'-hydroxyl of the adenosine moiety of NAD to yield NADP.</text>
</comment>
<evidence type="ECO:0000256" key="5">
    <source>
        <dbReference type="ARBA" id="ARBA00022840"/>
    </source>
</evidence>
<evidence type="ECO:0000256" key="1">
    <source>
        <dbReference type="ARBA" id="ARBA00022490"/>
    </source>
</evidence>
<comment type="similarity">
    <text evidence="9">Belongs to the NAD kinase family.</text>
</comment>
<evidence type="ECO:0000256" key="3">
    <source>
        <dbReference type="ARBA" id="ARBA00022741"/>
    </source>
</evidence>
<dbReference type="GO" id="GO:0005737">
    <property type="term" value="C:cytoplasm"/>
    <property type="evidence" value="ECO:0007669"/>
    <property type="project" value="UniProtKB-SubCell"/>
</dbReference>
<dbReference type="EC" id="2.7.1.23" evidence="9"/>
<keyword evidence="6 9" id="KW-0521">NADP</keyword>
<dbReference type="GO" id="GO:0019674">
    <property type="term" value="P:NAD+ metabolic process"/>
    <property type="evidence" value="ECO:0007669"/>
    <property type="project" value="InterPro"/>
</dbReference>
<dbReference type="InterPro" id="IPR017437">
    <property type="entry name" value="ATP-NAD_kinase_PpnK-typ_C"/>
</dbReference>
<dbReference type="Pfam" id="PF01513">
    <property type="entry name" value="NAD_kinase"/>
    <property type="match status" value="1"/>
</dbReference>
<sequence>MNEKKHQEQQIVKNNTSFKRVILFARQHRANQGVSESLYRLIDFLKSQKVQIFQDIDTATGFGVELPILARENMGEEQDLIIVIGGDGSLLSAARLAIKVDTPVIGINRGRLGFLTDILPNELETQLSAVLAGQYTEERRFLLHTRIYDEDHIYFEGDALNDVVLGRGKETHLIEFSVYVNQQLVSHYRSDGMILSTPTGSTAYALSAGGPIMHPQLNAIVLVPMFSHSLSSRPIVIDGESQIELHISQFNETDLRVSCDGHESRMVKPEQKVAIQKNSHHLRLLHPLDYHYYDTLRSKLGWESKHQG</sequence>
<dbReference type="NCBIfam" id="NF002306">
    <property type="entry name" value="PRK01231.1"/>
    <property type="match status" value="1"/>
</dbReference>
<comment type="caution">
    <text evidence="9">Lacks conserved residue(s) required for the propagation of feature annotation.</text>
</comment>
<dbReference type="InterPro" id="IPR002504">
    <property type="entry name" value="NADK"/>
</dbReference>
<feature type="active site" description="Proton acceptor" evidence="9">
    <location>
        <position position="87"/>
    </location>
</feature>
<evidence type="ECO:0000256" key="6">
    <source>
        <dbReference type="ARBA" id="ARBA00022857"/>
    </source>
</evidence>
<keyword evidence="4 9" id="KW-0418">Kinase</keyword>
<evidence type="ECO:0000313" key="10">
    <source>
        <dbReference type="EMBL" id="KTD58325.1"/>
    </source>
</evidence>
<dbReference type="STRING" id="28087.Lsai_0932"/>
<dbReference type="PATRIC" id="fig|28087.4.peg.995"/>
<keyword evidence="3 9" id="KW-0547">Nucleotide-binding</keyword>
<feature type="binding site" evidence="9">
    <location>
        <position position="191"/>
    </location>
    <ligand>
        <name>NAD(+)</name>
        <dbReference type="ChEBI" id="CHEBI:57540"/>
    </ligand>
</feature>
<comment type="subcellular location">
    <subcellularLocation>
        <location evidence="9">Cytoplasm</location>
    </subcellularLocation>
</comment>
<keyword evidence="2 9" id="KW-0808">Transferase</keyword>
<evidence type="ECO:0000256" key="8">
    <source>
        <dbReference type="ARBA" id="ARBA00047925"/>
    </source>
</evidence>
<dbReference type="OrthoDB" id="9774737at2"/>
<dbReference type="Gene3D" id="2.60.200.30">
    <property type="entry name" value="Probable inorganic polyphosphate/atp-NAD kinase, domain 2"/>
    <property type="match status" value="1"/>
</dbReference>
<evidence type="ECO:0000256" key="4">
    <source>
        <dbReference type="ARBA" id="ARBA00022777"/>
    </source>
</evidence>
<dbReference type="GO" id="GO:0003951">
    <property type="term" value="F:NAD+ kinase activity"/>
    <property type="evidence" value="ECO:0007669"/>
    <property type="project" value="UniProtKB-UniRule"/>
</dbReference>
<keyword evidence="5 9" id="KW-0067">ATP-binding</keyword>
<dbReference type="GO" id="GO:0005524">
    <property type="term" value="F:ATP binding"/>
    <property type="evidence" value="ECO:0007669"/>
    <property type="project" value="UniProtKB-KW"/>
</dbReference>
<dbReference type="GO" id="GO:0046872">
    <property type="term" value="F:metal ion binding"/>
    <property type="evidence" value="ECO:0007669"/>
    <property type="project" value="UniProtKB-UniRule"/>
</dbReference>
<dbReference type="PANTHER" id="PTHR20275:SF0">
    <property type="entry name" value="NAD KINASE"/>
    <property type="match status" value="1"/>
</dbReference>
<dbReference type="InterPro" id="IPR016064">
    <property type="entry name" value="NAD/diacylglycerol_kinase_sf"/>
</dbReference>
<organism evidence="10 11">
    <name type="scientific">Legionella sainthelensi</name>
    <dbReference type="NCBI Taxonomy" id="28087"/>
    <lineage>
        <taxon>Bacteria</taxon>
        <taxon>Pseudomonadati</taxon>
        <taxon>Pseudomonadota</taxon>
        <taxon>Gammaproteobacteria</taxon>
        <taxon>Legionellales</taxon>
        <taxon>Legionellaceae</taxon>
        <taxon>Legionella</taxon>
    </lineage>
</organism>
<feature type="binding site" evidence="9">
    <location>
        <begin position="161"/>
        <end position="162"/>
    </location>
    <ligand>
        <name>NAD(+)</name>
        <dbReference type="ChEBI" id="CHEBI:57540"/>
    </ligand>
</feature>
<proteinExistence type="inferred from homology"/>
<dbReference type="RefSeq" id="WP_035906699.1">
    <property type="nucleotide sequence ID" value="NZ_CAAAJE010000002.1"/>
</dbReference>